<dbReference type="EMBL" id="LFZN01000031">
    <property type="protein sequence ID" value="KXT03327.1"/>
    <property type="molecule type" value="Genomic_DNA"/>
</dbReference>
<keyword evidence="2" id="KW-1185">Reference proteome</keyword>
<gene>
    <name evidence="1" type="ORF">AC578_4005</name>
</gene>
<evidence type="ECO:0000313" key="1">
    <source>
        <dbReference type="EMBL" id="KXT03327.1"/>
    </source>
</evidence>
<sequence>MNTALAAESGVPAERLEVFLSSGATDFAGVGVRDDGLASDVDDAFWSGEGFVVDLVLGEGLEVLAKCLMGCVSAVDSLPHRTQLQLNRQFRNTLAHIYYSNPNFIIVHYNDIKKCVITLSPNS</sequence>
<protein>
    <submittedName>
        <fullName evidence="1">Uncharacterized protein</fullName>
    </submittedName>
</protein>
<proteinExistence type="predicted"/>
<dbReference type="Proteomes" id="UP000070133">
    <property type="component" value="Unassembled WGS sequence"/>
</dbReference>
<reference evidence="1 2" key="1">
    <citation type="submission" date="2015-07" db="EMBL/GenBank/DDBJ databases">
        <title>Comparative genomics of the Sigatoka disease complex on banana suggests a link between parallel evolutionary changes in Pseudocercospora fijiensis and Pseudocercospora eumusae and increased virulence on the banana host.</title>
        <authorList>
            <person name="Chang T.-C."/>
            <person name="Salvucci A."/>
            <person name="Crous P.W."/>
            <person name="Stergiopoulos I."/>
        </authorList>
    </citation>
    <scope>NUCLEOTIDE SEQUENCE [LARGE SCALE GENOMIC DNA]</scope>
    <source>
        <strain evidence="1 2">CBS 114824</strain>
    </source>
</reference>
<dbReference type="OrthoDB" id="5863171at2759"/>
<accession>A0A139HLS6</accession>
<organism evidence="1 2">
    <name type="scientific">Pseudocercospora eumusae</name>
    <dbReference type="NCBI Taxonomy" id="321146"/>
    <lineage>
        <taxon>Eukaryota</taxon>
        <taxon>Fungi</taxon>
        <taxon>Dikarya</taxon>
        <taxon>Ascomycota</taxon>
        <taxon>Pezizomycotina</taxon>
        <taxon>Dothideomycetes</taxon>
        <taxon>Dothideomycetidae</taxon>
        <taxon>Mycosphaerellales</taxon>
        <taxon>Mycosphaerellaceae</taxon>
        <taxon>Pseudocercospora</taxon>
    </lineage>
</organism>
<evidence type="ECO:0000313" key="2">
    <source>
        <dbReference type="Proteomes" id="UP000070133"/>
    </source>
</evidence>
<name>A0A139HLS6_9PEZI</name>
<dbReference type="AlphaFoldDB" id="A0A139HLS6"/>
<comment type="caution">
    <text evidence="1">The sequence shown here is derived from an EMBL/GenBank/DDBJ whole genome shotgun (WGS) entry which is preliminary data.</text>
</comment>